<evidence type="ECO:0000259" key="9">
    <source>
        <dbReference type="SMART" id="SM00917"/>
    </source>
</evidence>
<dbReference type="Pfam" id="PF22615">
    <property type="entry name" value="IPMS_D2"/>
    <property type="match status" value="1"/>
</dbReference>
<dbReference type="SUPFAM" id="SSF89000">
    <property type="entry name" value="post-HMGL domain-like"/>
    <property type="match status" value="1"/>
</dbReference>
<dbReference type="SUPFAM" id="SSF110921">
    <property type="entry name" value="2-isopropylmalate synthase LeuA, allosteric (dimerisation) domain"/>
    <property type="match status" value="1"/>
</dbReference>
<keyword evidence="3" id="KW-0963">Cytoplasm</keyword>
<gene>
    <name evidence="10" type="ORF">AVDCRST_MAG52-367</name>
</gene>
<dbReference type="InterPro" id="IPR054692">
    <property type="entry name" value="LeuA-like_post-cat"/>
</dbReference>
<accession>A0A6J4HBB1</accession>
<evidence type="ECO:0000256" key="4">
    <source>
        <dbReference type="ARBA" id="ARBA00022605"/>
    </source>
</evidence>
<keyword evidence="10" id="KW-0012">Acyltransferase</keyword>
<evidence type="ECO:0000256" key="7">
    <source>
        <dbReference type="ARBA" id="ARBA00022842"/>
    </source>
</evidence>
<name>A0A6J4HBB1_9ACTN</name>
<keyword evidence="5 10" id="KW-0808">Transferase</keyword>
<proteinExistence type="predicted"/>
<evidence type="ECO:0000256" key="3">
    <source>
        <dbReference type="ARBA" id="ARBA00022490"/>
    </source>
</evidence>
<evidence type="ECO:0000256" key="2">
    <source>
        <dbReference type="ARBA" id="ARBA00022430"/>
    </source>
</evidence>
<reference evidence="10" key="1">
    <citation type="submission" date="2020-02" db="EMBL/GenBank/DDBJ databases">
        <authorList>
            <person name="Meier V. D."/>
        </authorList>
    </citation>
    <scope>NUCLEOTIDE SEQUENCE</scope>
    <source>
        <strain evidence="10">AVDCRST_MAG52</strain>
    </source>
</reference>
<keyword evidence="7" id="KW-0460">Magnesium</keyword>
<evidence type="ECO:0000256" key="5">
    <source>
        <dbReference type="ARBA" id="ARBA00022679"/>
    </source>
</evidence>
<evidence type="ECO:0000313" key="10">
    <source>
        <dbReference type="EMBL" id="CAA9218801.1"/>
    </source>
</evidence>
<sequence length="194" mass="20824">PIDPKDVGRSYEAVIRVNSQSGKGGVAYIMKTENQLDLPRRLQIEFSAVIQRHTEDEGGEVTAQQMWTAFSNEYLPDPEAPWGRFSLAGHRHTAHGDTVDEMTVEVVVEGVPVTVEGRGNGPIAAFVDALSSLDVDVRVLDYAEHALSAGGDAKAAAYVECAVGDRVLWGVGIDPNIVSASLRAVVSAVNRAQR</sequence>
<dbReference type="AlphaFoldDB" id="A0A6J4HBB1"/>
<dbReference type="SMART" id="SM00917">
    <property type="entry name" value="LeuA_dimer"/>
    <property type="match status" value="1"/>
</dbReference>
<keyword evidence="6" id="KW-0479">Metal-binding</keyword>
<keyword evidence="8" id="KW-0100">Branched-chain amino acid biosynthesis</keyword>
<dbReference type="InterPro" id="IPR036230">
    <property type="entry name" value="LeuA_allosteric_dom_sf"/>
</dbReference>
<dbReference type="FunFam" id="3.30.160.270:FF:000006">
    <property type="entry name" value="2-isopropylmalate synthase"/>
    <property type="match status" value="1"/>
</dbReference>
<feature type="domain" description="2-isopropylmalate synthase LeuA allosteric (dimerisation)" evidence="9">
    <location>
        <begin position="60"/>
        <end position="193"/>
    </location>
</feature>
<dbReference type="InterPro" id="IPR013709">
    <property type="entry name" value="2-isopropylmalate_synth_dimer"/>
</dbReference>
<dbReference type="Gene3D" id="3.30.160.270">
    <property type="match status" value="1"/>
</dbReference>
<keyword evidence="4" id="KW-0028">Amino-acid biosynthesis</keyword>
<keyword evidence="2" id="KW-0432">Leucine biosynthesis</keyword>
<evidence type="ECO:0000256" key="8">
    <source>
        <dbReference type="ARBA" id="ARBA00023304"/>
    </source>
</evidence>
<protein>
    <recommendedName>
        <fullName evidence="1">2-isopropylmalate synthase</fullName>
        <ecNumber evidence="1">2.3.3.13</ecNumber>
    </recommendedName>
</protein>
<dbReference type="PANTHER" id="PTHR46911">
    <property type="match status" value="1"/>
</dbReference>
<evidence type="ECO:0000256" key="1">
    <source>
        <dbReference type="ARBA" id="ARBA00012973"/>
    </source>
</evidence>
<dbReference type="Pfam" id="PF08502">
    <property type="entry name" value="LeuA_dimer"/>
    <property type="match status" value="1"/>
</dbReference>
<dbReference type="PANTHER" id="PTHR46911:SF1">
    <property type="entry name" value="2-ISOPROPYLMALATE SYNTHASE"/>
    <property type="match status" value="1"/>
</dbReference>
<dbReference type="EMBL" id="CADCTN010000028">
    <property type="protein sequence ID" value="CAA9218801.1"/>
    <property type="molecule type" value="Genomic_DNA"/>
</dbReference>
<dbReference type="GO" id="GO:0003852">
    <property type="term" value="F:2-isopropylmalate synthase activity"/>
    <property type="evidence" value="ECO:0007669"/>
    <property type="project" value="UniProtKB-EC"/>
</dbReference>
<dbReference type="GO" id="GO:0046872">
    <property type="term" value="F:metal ion binding"/>
    <property type="evidence" value="ECO:0007669"/>
    <property type="project" value="UniProtKB-KW"/>
</dbReference>
<dbReference type="GO" id="GO:0009098">
    <property type="term" value="P:L-leucine biosynthetic process"/>
    <property type="evidence" value="ECO:0007669"/>
    <property type="project" value="UniProtKB-KW"/>
</dbReference>
<organism evidence="10">
    <name type="scientific">uncultured Blastococcus sp</name>
    <dbReference type="NCBI Taxonomy" id="217144"/>
    <lineage>
        <taxon>Bacteria</taxon>
        <taxon>Bacillati</taxon>
        <taxon>Actinomycetota</taxon>
        <taxon>Actinomycetes</taxon>
        <taxon>Geodermatophilales</taxon>
        <taxon>Geodermatophilaceae</taxon>
        <taxon>Blastococcus</taxon>
        <taxon>environmental samples</taxon>
    </lineage>
</organism>
<evidence type="ECO:0000256" key="6">
    <source>
        <dbReference type="ARBA" id="ARBA00022723"/>
    </source>
</evidence>
<dbReference type="Gene3D" id="1.10.287.1400">
    <property type="match status" value="1"/>
</dbReference>
<feature type="non-terminal residue" evidence="10">
    <location>
        <position position="1"/>
    </location>
</feature>
<dbReference type="EC" id="2.3.3.13" evidence="1"/>